<reference evidence="1 2" key="1">
    <citation type="journal article" date="2019" name="Sci. Rep.">
        <title>Orb-weaving spider Araneus ventricosus genome elucidates the spidroin gene catalogue.</title>
        <authorList>
            <person name="Kono N."/>
            <person name="Nakamura H."/>
            <person name="Ohtoshi R."/>
            <person name="Moran D.A.P."/>
            <person name="Shinohara A."/>
            <person name="Yoshida Y."/>
            <person name="Fujiwara M."/>
            <person name="Mori M."/>
            <person name="Tomita M."/>
            <person name="Arakawa K."/>
        </authorList>
    </citation>
    <scope>NUCLEOTIDE SEQUENCE [LARGE SCALE GENOMIC DNA]</scope>
</reference>
<dbReference type="EMBL" id="BGPR01170948">
    <property type="protein sequence ID" value="GBM30572.1"/>
    <property type="molecule type" value="Genomic_DNA"/>
</dbReference>
<gene>
    <name evidence="1" type="ORF">AVEN_73539_1</name>
</gene>
<accession>A0A4Y2EMT0</accession>
<organism evidence="1 2">
    <name type="scientific">Araneus ventricosus</name>
    <name type="common">Orbweaver spider</name>
    <name type="synonym">Epeira ventricosa</name>
    <dbReference type="NCBI Taxonomy" id="182803"/>
    <lineage>
        <taxon>Eukaryota</taxon>
        <taxon>Metazoa</taxon>
        <taxon>Ecdysozoa</taxon>
        <taxon>Arthropoda</taxon>
        <taxon>Chelicerata</taxon>
        <taxon>Arachnida</taxon>
        <taxon>Araneae</taxon>
        <taxon>Araneomorphae</taxon>
        <taxon>Entelegynae</taxon>
        <taxon>Araneoidea</taxon>
        <taxon>Araneidae</taxon>
        <taxon>Araneus</taxon>
    </lineage>
</organism>
<name>A0A4Y2EMT0_ARAVE</name>
<evidence type="ECO:0000313" key="2">
    <source>
        <dbReference type="Proteomes" id="UP000499080"/>
    </source>
</evidence>
<protein>
    <submittedName>
        <fullName evidence="1">Uncharacterized protein</fullName>
    </submittedName>
</protein>
<evidence type="ECO:0000313" key="1">
    <source>
        <dbReference type="EMBL" id="GBM30572.1"/>
    </source>
</evidence>
<comment type="caution">
    <text evidence="1">The sequence shown here is derived from an EMBL/GenBank/DDBJ whole genome shotgun (WGS) entry which is preliminary data.</text>
</comment>
<proteinExistence type="predicted"/>
<sequence>VRRNVRIVLGKDGWFSLCVVDFERVVPYVWEKREDEDLGLIESVASCCHHLLEKGVLRFRDEVDEFSDYRPNKNVVVQNSFPPKWI</sequence>
<keyword evidence="2" id="KW-1185">Reference proteome</keyword>
<dbReference type="AlphaFoldDB" id="A0A4Y2EMT0"/>
<dbReference type="Proteomes" id="UP000499080">
    <property type="component" value="Unassembled WGS sequence"/>
</dbReference>
<feature type="non-terminal residue" evidence="1">
    <location>
        <position position="1"/>
    </location>
</feature>